<keyword evidence="3" id="KW-1185">Reference proteome</keyword>
<gene>
    <name evidence="2" type="ORF">PIB30_044256</name>
</gene>
<feature type="transmembrane region" description="Helical" evidence="1">
    <location>
        <begin position="91"/>
        <end position="117"/>
    </location>
</feature>
<protein>
    <submittedName>
        <fullName evidence="2">Uncharacterized protein</fullName>
    </submittedName>
</protein>
<evidence type="ECO:0000313" key="3">
    <source>
        <dbReference type="Proteomes" id="UP001341840"/>
    </source>
</evidence>
<dbReference type="Proteomes" id="UP001341840">
    <property type="component" value="Unassembled WGS sequence"/>
</dbReference>
<feature type="transmembrane region" description="Helical" evidence="1">
    <location>
        <begin position="51"/>
        <end position="71"/>
    </location>
</feature>
<keyword evidence="1" id="KW-0472">Membrane</keyword>
<organism evidence="2 3">
    <name type="scientific">Stylosanthes scabra</name>
    <dbReference type="NCBI Taxonomy" id="79078"/>
    <lineage>
        <taxon>Eukaryota</taxon>
        <taxon>Viridiplantae</taxon>
        <taxon>Streptophyta</taxon>
        <taxon>Embryophyta</taxon>
        <taxon>Tracheophyta</taxon>
        <taxon>Spermatophyta</taxon>
        <taxon>Magnoliopsida</taxon>
        <taxon>eudicotyledons</taxon>
        <taxon>Gunneridae</taxon>
        <taxon>Pentapetalae</taxon>
        <taxon>rosids</taxon>
        <taxon>fabids</taxon>
        <taxon>Fabales</taxon>
        <taxon>Fabaceae</taxon>
        <taxon>Papilionoideae</taxon>
        <taxon>50 kb inversion clade</taxon>
        <taxon>dalbergioids sensu lato</taxon>
        <taxon>Dalbergieae</taxon>
        <taxon>Pterocarpus clade</taxon>
        <taxon>Stylosanthes</taxon>
    </lineage>
</organism>
<comment type="caution">
    <text evidence="2">The sequence shown here is derived from an EMBL/GenBank/DDBJ whole genome shotgun (WGS) entry which is preliminary data.</text>
</comment>
<proteinExistence type="predicted"/>
<reference evidence="2 3" key="1">
    <citation type="journal article" date="2023" name="Plants (Basel)">
        <title>Bridging the Gap: Combining Genomics and Transcriptomics Approaches to Understand Stylosanthes scabra, an Orphan Legume from the Brazilian Caatinga.</title>
        <authorList>
            <person name="Ferreira-Neto J.R.C."/>
            <person name="da Silva M.D."/>
            <person name="Binneck E."/>
            <person name="de Melo N.F."/>
            <person name="da Silva R.H."/>
            <person name="de Melo A.L.T.M."/>
            <person name="Pandolfi V."/>
            <person name="Bustamante F.O."/>
            <person name="Brasileiro-Vidal A.C."/>
            <person name="Benko-Iseppon A.M."/>
        </authorList>
    </citation>
    <scope>NUCLEOTIDE SEQUENCE [LARGE SCALE GENOMIC DNA]</scope>
    <source>
        <tissue evidence="2">Leaves</tissue>
    </source>
</reference>
<dbReference type="EMBL" id="JASCZI010272123">
    <property type="protein sequence ID" value="MED6220377.1"/>
    <property type="molecule type" value="Genomic_DNA"/>
</dbReference>
<name>A0ABU6ZEK0_9FABA</name>
<sequence>MIFKSAPVSTRIRCTRPDLILAEITIGESASASPFWKSSFPKARSRNHQHFFFRVLILPTVSGVTGFRPGGPVTVRIPRFPDDLDELAELSFLYGLLYCVFEVITVLCHVPISLVVITKQRFVLRVLSSTSE</sequence>
<accession>A0ABU6ZEK0</accession>
<keyword evidence="1" id="KW-1133">Transmembrane helix</keyword>
<evidence type="ECO:0000256" key="1">
    <source>
        <dbReference type="SAM" id="Phobius"/>
    </source>
</evidence>
<keyword evidence="1" id="KW-0812">Transmembrane</keyword>
<evidence type="ECO:0000313" key="2">
    <source>
        <dbReference type="EMBL" id="MED6220377.1"/>
    </source>
</evidence>